<comment type="subcellular location">
    <subcellularLocation>
        <location evidence="9">Cytoplasm</location>
    </subcellularLocation>
</comment>
<dbReference type="Gene3D" id="3.40.1190.20">
    <property type="match status" value="1"/>
</dbReference>
<feature type="binding site" evidence="9">
    <location>
        <position position="297"/>
    </location>
    <ligand>
        <name>K(+)</name>
        <dbReference type="ChEBI" id="CHEBI:29103"/>
    </ligand>
</feature>
<keyword evidence="4 9" id="KW-0418">Kinase</keyword>
<dbReference type="GO" id="GO:0004747">
    <property type="term" value="F:ribokinase activity"/>
    <property type="evidence" value="ECO:0007669"/>
    <property type="project" value="UniProtKB-EC"/>
</dbReference>
<evidence type="ECO:0000256" key="6">
    <source>
        <dbReference type="ARBA" id="ARBA00022842"/>
    </source>
</evidence>
<evidence type="ECO:0000256" key="8">
    <source>
        <dbReference type="ARBA" id="ARBA00023277"/>
    </source>
</evidence>
<dbReference type="EC" id="2.7.1.15" evidence="9"/>
<dbReference type="InterPro" id="IPR011877">
    <property type="entry name" value="Ribokinase"/>
</dbReference>
<keyword evidence="3 9" id="KW-0547">Nucleotide-binding</keyword>
<keyword evidence="9" id="KW-0963">Cytoplasm</keyword>
<keyword evidence="2 9" id="KW-0479">Metal-binding</keyword>
<gene>
    <name evidence="9" type="primary">rbsK</name>
    <name evidence="11" type="ORF">ACFQ0P_07760</name>
</gene>
<evidence type="ECO:0000256" key="7">
    <source>
        <dbReference type="ARBA" id="ARBA00022958"/>
    </source>
</evidence>
<comment type="catalytic activity">
    <reaction evidence="9">
        <text>D-ribose + ATP = D-ribose 5-phosphate + ADP + H(+)</text>
        <dbReference type="Rhea" id="RHEA:13697"/>
        <dbReference type="ChEBI" id="CHEBI:15378"/>
        <dbReference type="ChEBI" id="CHEBI:30616"/>
        <dbReference type="ChEBI" id="CHEBI:47013"/>
        <dbReference type="ChEBI" id="CHEBI:78346"/>
        <dbReference type="ChEBI" id="CHEBI:456216"/>
        <dbReference type="EC" id="2.7.1.15"/>
    </reaction>
</comment>
<comment type="cofactor">
    <cofactor evidence="9">
        <name>Mg(2+)</name>
        <dbReference type="ChEBI" id="CHEBI:18420"/>
    </cofactor>
    <text evidence="9">Requires a divalent cation, most likely magnesium in vivo, as an electrophilic catalyst to aid phosphoryl group transfer. It is the chelate of the metal and the nucleotide that is the actual substrate.</text>
</comment>
<accession>A0ABW3AHY9</accession>
<comment type="pathway">
    <text evidence="9">Carbohydrate metabolism; D-ribose degradation; D-ribose 5-phosphate from beta-D-ribopyranose: step 2/2.</text>
</comment>
<reference evidence="12" key="1">
    <citation type="journal article" date="2019" name="Int. J. Syst. Evol. Microbiol.">
        <title>The Global Catalogue of Microorganisms (GCM) 10K type strain sequencing project: providing services to taxonomists for standard genome sequencing and annotation.</title>
        <authorList>
            <consortium name="The Broad Institute Genomics Platform"/>
            <consortium name="The Broad Institute Genome Sequencing Center for Infectious Disease"/>
            <person name="Wu L."/>
            <person name="Ma J."/>
        </authorList>
    </citation>
    <scope>NUCLEOTIDE SEQUENCE [LARGE SCALE GENOMIC DNA]</scope>
    <source>
        <strain evidence="12">CCUG 54523</strain>
    </source>
</reference>
<feature type="binding site" evidence="9">
    <location>
        <position position="258"/>
    </location>
    <ligand>
        <name>substrate</name>
    </ligand>
</feature>
<comment type="similarity">
    <text evidence="9">Belongs to the carbohydrate kinase PfkB family. Ribokinase subfamily.</text>
</comment>
<keyword evidence="8 9" id="KW-0119">Carbohydrate metabolism</keyword>
<feature type="active site" description="Proton acceptor" evidence="9">
    <location>
        <position position="258"/>
    </location>
</feature>
<dbReference type="InterPro" id="IPR011611">
    <property type="entry name" value="PfkB_dom"/>
</dbReference>
<evidence type="ECO:0000259" key="10">
    <source>
        <dbReference type="Pfam" id="PF00294"/>
    </source>
</evidence>
<evidence type="ECO:0000256" key="1">
    <source>
        <dbReference type="ARBA" id="ARBA00022679"/>
    </source>
</evidence>
<evidence type="ECO:0000256" key="9">
    <source>
        <dbReference type="HAMAP-Rule" id="MF_01987"/>
    </source>
</evidence>
<keyword evidence="1 9" id="KW-0808">Transferase</keyword>
<feature type="binding site" evidence="9">
    <location>
        <position position="291"/>
    </location>
    <ligand>
        <name>K(+)</name>
        <dbReference type="ChEBI" id="CHEBI:29103"/>
    </ligand>
</feature>
<feature type="binding site" evidence="9">
    <location>
        <begin position="257"/>
        <end position="258"/>
    </location>
    <ligand>
        <name>ATP</name>
        <dbReference type="ChEBI" id="CHEBI:30616"/>
    </ligand>
</feature>
<evidence type="ECO:0000256" key="5">
    <source>
        <dbReference type="ARBA" id="ARBA00022840"/>
    </source>
</evidence>
<keyword evidence="7 9" id="KW-0630">Potassium</keyword>
<feature type="binding site" evidence="9">
    <location>
        <position position="254"/>
    </location>
    <ligand>
        <name>K(+)</name>
        <dbReference type="ChEBI" id="CHEBI:29103"/>
    </ligand>
</feature>
<comment type="function">
    <text evidence="9">Catalyzes the phosphorylation of ribose at O-5 in a reaction requiring ATP and magnesium. The resulting D-ribose-5-phosphate can then be used either for sythesis of nucleotides, histidine, and tryptophan, or as a component of the pentose phosphate pathway.</text>
</comment>
<keyword evidence="6 9" id="KW-0460">Magnesium</keyword>
<comment type="subunit">
    <text evidence="9">Homodimer.</text>
</comment>
<feature type="binding site" evidence="9">
    <location>
        <position position="252"/>
    </location>
    <ligand>
        <name>K(+)</name>
        <dbReference type="ChEBI" id="CHEBI:29103"/>
    </ligand>
</feature>
<dbReference type="Pfam" id="PF00294">
    <property type="entry name" value="PfkB"/>
    <property type="match status" value="1"/>
</dbReference>
<dbReference type="RefSeq" id="WP_204978042.1">
    <property type="nucleotide sequence ID" value="NZ_JBHTII010000001.1"/>
</dbReference>
<name>A0ABW3AHY9_9MICO</name>
<comment type="activity regulation">
    <text evidence="9">Activated by a monovalent cation that binds near, but not in, the active site. The most likely occupant of the site in vivo is potassium. Ion binding induces a conformational change that may alter substrate affinity.</text>
</comment>
<evidence type="ECO:0000256" key="3">
    <source>
        <dbReference type="ARBA" id="ARBA00022741"/>
    </source>
</evidence>
<feature type="binding site" evidence="9">
    <location>
        <position position="138"/>
    </location>
    <ligand>
        <name>substrate</name>
    </ligand>
</feature>
<evidence type="ECO:0000313" key="11">
    <source>
        <dbReference type="EMBL" id="MFD0790288.1"/>
    </source>
</evidence>
<evidence type="ECO:0000313" key="12">
    <source>
        <dbReference type="Proteomes" id="UP001597055"/>
    </source>
</evidence>
<feature type="binding site" evidence="9">
    <location>
        <begin position="39"/>
        <end position="43"/>
    </location>
    <ligand>
        <name>substrate</name>
    </ligand>
</feature>
<evidence type="ECO:0000256" key="2">
    <source>
        <dbReference type="ARBA" id="ARBA00022723"/>
    </source>
</evidence>
<dbReference type="CDD" id="cd01174">
    <property type="entry name" value="ribokinase"/>
    <property type="match status" value="1"/>
</dbReference>
<feature type="binding site" evidence="9">
    <location>
        <begin position="226"/>
        <end position="231"/>
    </location>
    <ligand>
        <name>ATP</name>
        <dbReference type="ChEBI" id="CHEBI:30616"/>
    </ligand>
</feature>
<dbReference type="Proteomes" id="UP001597055">
    <property type="component" value="Unassembled WGS sequence"/>
</dbReference>
<dbReference type="InterPro" id="IPR002139">
    <property type="entry name" value="Ribo/fructo_kinase"/>
</dbReference>
<dbReference type="SUPFAM" id="SSF53613">
    <property type="entry name" value="Ribokinase-like"/>
    <property type="match status" value="1"/>
</dbReference>
<feature type="binding site" evidence="9">
    <location>
        <position position="288"/>
    </location>
    <ligand>
        <name>K(+)</name>
        <dbReference type="ChEBI" id="CHEBI:29103"/>
    </ligand>
</feature>
<evidence type="ECO:0000256" key="4">
    <source>
        <dbReference type="ARBA" id="ARBA00022777"/>
    </source>
</evidence>
<dbReference type="EMBL" id="JBHTII010000001">
    <property type="protein sequence ID" value="MFD0790288.1"/>
    <property type="molecule type" value="Genomic_DNA"/>
</dbReference>
<sequence>MGVVVVVGSANRDLRIRQQSFARPGETCLADDASFAIGGKGLNQAVAARRAGADVAFVAAVGQDATGDDIVNLLRGESIDTHAIARPTATSGLAVVTIVADGENSIVVVPGANAALAPAHVDQAIASRRPSVVLLQQEIPAGAVRAGVDAARRAGALVVLNAAPVRAGTVDLLAAIDVLIVNDSELADLAVRLDGPTQDAAPVTEPALDAAAARIARDHDITVVHTRGSRGAALHRDGDRSDHPAVSVEVVDTTAAGDTFAGYLAAALARGAAWDEAMTDAATAAAVCVSRQGSADSIPDAAATAAMSRAIRC</sequence>
<protein>
    <recommendedName>
        <fullName evidence="9">Ribokinase</fullName>
        <shortName evidence="9">RK</shortName>
        <ecNumber evidence="9">2.7.1.15</ecNumber>
    </recommendedName>
</protein>
<dbReference type="InterPro" id="IPR029056">
    <property type="entry name" value="Ribokinase-like"/>
</dbReference>
<organism evidence="11 12">
    <name type="scientific">Microbacterium insulae</name>
    <dbReference type="NCBI Taxonomy" id="483014"/>
    <lineage>
        <taxon>Bacteria</taxon>
        <taxon>Bacillati</taxon>
        <taxon>Actinomycetota</taxon>
        <taxon>Actinomycetes</taxon>
        <taxon>Micrococcales</taxon>
        <taxon>Microbacteriaceae</taxon>
        <taxon>Microbacterium</taxon>
    </lineage>
</organism>
<keyword evidence="5 9" id="KW-0067">ATP-binding</keyword>
<dbReference type="PRINTS" id="PR00990">
    <property type="entry name" value="RIBOKINASE"/>
</dbReference>
<feature type="binding site" evidence="9">
    <location>
        <position position="293"/>
    </location>
    <ligand>
        <name>K(+)</name>
        <dbReference type="ChEBI" id="CHEBI:29103"/>
    </ligand>
</feature>
<dbReference type="HAMAP" id="MF_01987">
    <property type="entry name" value="Ribokinase"/>
    <property type="match status" value="1"/>
</dbReference>
<feature type="domain" description="Carbohydrate kinase PfkB" evidence="10">
    <location>
        <begin position="4"/>
        <end position="300"/>
    </location>
</feature>
<dbReference type="PANTHER" id="PTHR10584">
    <property type="entry name" value="SUGAR KINASE"/>
    <property type="match status" value="1"/>
</dbReference>
<keyword evidence="12" id="KW-1185">Reference proteome</keyword>
<proteinExistence type="inferred from homology"/>
<feature type="binding site" evidence="9">
    <location>
        <begin position="11"/>
        <end position="13"/>
    </location>
    <ligand>
        <name>substrate</name>
    </ligand>
</feature>
<feature type="binding site" evidence="9">
    <location>
        <position position="182"/>
    </location>
    <ligand>
        <name>ATP</name>
        <dbReference type="ChEBI" id="CHEBI:30616"/>
    </ligand>
</feature>
<comment type="caution">
    <text evidence="9">Lacks conserved residue(s) required for the propagation of feature annotation.</text>
</comment>
<dbReference type="PANTHER" id="PTHR10584:SF166">
    <property type="entry name" value="RIBOKINASE"/>
    <property type="match status" value="1"/>
</dbReference>
<comment type="caution">
    <text evidence="11">The sequence shown here is derived from an EMBL/GenBank/DDBJ whole genome shotgun (WGS) entry which is preliminary data.</text>
</comment>